<dbReference type="EMBL" id="CP041017">
    <property type="protein sequence ID" value="QDC39674.1"/>
    <property type="molecule type" value="Genomic_DNA"/>
</dbReference>
<dbReference type="GO" id="GO:0003824">
    <property type="term" value="F:catalytic activity"/>
    <property type="evidence" value="ECO:0007669"/>
    <property type="project" value="InterPro"/>
</dbReference>
<feature type="transmembrane region" description="Helical" evidence="3">
    <location>
        <begin position="148"/>
        <end position="169"/>
    </location>
</feature>
<dbReference type="InterPro" id="IPR018376">
    <property type="entry name" value="Enoyl-CoA_hyd/isom_CS"/>
</dbReference>
<protein>
    <submittedName>
        <fullName evidence="4">Enoyl-CoA hydratase</fullName>
    </submittedName>
</protein>
<dbReference type="CDD" id="cd06558">
    <property type="entry name" value="crotonase-like"/>
    <property type="match status" value="1"/>
</dbReference>
<keyword evidence="3" id="KW-0812">Transmembrane</keyword>
<keyword evidence="3" id="KW-0472">Membrane</keyword>
<dbReference type="Gene3D" id="3.90.226.10">
    <property type="entry name" value="2-enoyl-CoA Hydratase, Chain A, domain 1"/>
    <property type="match status" value="1"/>
</dbReference>
<dbReference type="InterPro" id="IPR029045">
    <property type="entry name" value="ClpP/crotonase-like_dom_sf"/>
</dbReference>
<dbReference type="Gene3D" id="1.10.12.10">
    <property type="entry name" value="Lyase 2-enoyl-coa Hydratase, Chain A, domain 2"/>
    <property type="match status" value="1"/>
</dbReference>
<dbReference type="KEGG" id="sufl:FIL70_21035"/>
<keyword evidence="3" id="KW-1133">Transmembrane helix</keyword>
<dbReference type="InterPro" id="IPR001753">
    <property type="entry name" value="Enoyl-CoA_hydra/iso"/>
</dbReference>
<dbReference type="PROSITE" id="PS00166">
    <property type="entry name" value="ENOYL_COA_HYDRATASE"/>
    <property type="match status" value="1"/>
</dbReference>
<accession>A0A5B8CJ24</accession>
<dbReference type="PANTHER" id="PTHR43459">
    <property type="entry name" value="ENOYL-COA HYDRATASE"/>
    <property type="match status" value="1"/>
</dbReference>
<reference evidence="4 5" key="1">
    <citation type="submission" date="2019-06" db="EMBL/GenBank/DDBJ databases">
        <title>Genome organization and adaptive potential of archetypical organophosphate degarding Sphingobium fuliginis ATCC 27551.</title>
        <authorList>
            <person name="Sarwar A."/>
            <person name="Parthasarathy S."/>
            <person name="Singh C."/>
            <person name="Siddavattam D."/>
        </authorList>
    </citation>
    <scope>NUCLEOTIDE SEQUENCE [LARGE SCALE GENOMIC DNA]</scope>
    <source>
        <strain evidence="4 5">ATCC 27551</strain>
    </source>
</reference>
<gene>
    <name evidence="4" type="ORF">FIL70_21035</name>
</gene>
<evidence type="ECO:0000313" key="5">
    <source>
        <dbReference type="Proteomes" id="UP000311469"/>
    </source>
</evidence>
<organism evidence="4 5">
    <name type="scientific">Sphingobium fuliginis ATCC 27551</name>
    <dbReference type="NCBI Taxonomy" id="1208342"/>
    <lineage>
        <taxon>Bacteria</taxon>
        <taxon>Pseudomonadati</taxon>
        <taxon>Pseudomonadota</taxon>
        <taxon>Alphaproteobacteria</taxon>
        <taxon>Sphingomonadales</taxon>
        <taxon>Sphingomonadaceae</taxon>
        <taxon>Sphingobium</taxon>
    </lineage>
</organism>
<comment type="similarity">
    <text evidence="1 2">Belongs to the enoyl-CoA hydratase/isomerase family.</text>
</comment>
<evidence type="ECO:0000256" key="1">
    <source>
        <dbReference type="ARBA" id="ARBA00005254"/>
    </source>
</evidence>
<feature type="transmembrane region" description="Helical" evidence="3">
    <location>
        <begin position="120"/>
        <end position="142"/>
    </location>
</feature>
<dbReference type="InterPro" id="IPR014748">
    <property type="entry name" value="Enoyl-CoA_hydra_C"/>
</dbReference>
<evidence type="ECO:0000256" key="3">
    <source>
        <dbReference type="SAM" id="Phobius"/>
    </source>
</evidence>
<evidence type="ECO:0000313" key="4">
    <source>
        <dbReference type="EMBL" id="QDC39674.1"/>
    </source>
</evidence>
<name>A0A5B8CJ24_SPHSA</name>
<dbReference type="Proteomes" id="UP000311469">
    <property type="component" value="Chromosome cSF2"/>
</dbReference>
<dbReference type="PANTHER" id="PTHR43459:SF1">
    <property type="entry name" value="EG:BACN32G11.4 PROTEIN"/>
    <property type="match status" value="1"/>
</dbReference>
<dbReference type="AlphaFoldDB" id="A0A5B8CJ24"/>
<dbReference type="SUPFAM" id="SSF52096">
    <property type="entry name" value="ClpP/crotonase"/>
    <property type="match status" value="1"/>
</dbReference>
<proteinExistence type="inferred from homology"/>
<sequence length="279" mass="30034">MRDNQKEDGLGHRNTGTPDLLSALDEGVLMLTLNRPEARNAMSDPMLEAIDRELAFAQSSREVRCVVLQGNGRAFCAGGDVKAMGDNPITPSSLDDRIEYQRVIQRATSGRLVAMGKPSLAVIHGPAAGAGLALALACDLRIMARPAFLLTAFANVALSGDFGIGYLLARLVGMARAKELMFLPERVASERALDLGLTNWVCEAEELEAQAALIAGRLASAPPQALAYMKEHLNSALSTEFRAYMDHEVRCHIDCSQTADHVEGVRAFAEKRAPVFSGD</sequence>
<dbReference type="Pfam" id="PF00378">
    <property type="entry name" value="ECH_1"/>
    <property type="match status" value="1"/>
</dbReference>
<evidence type="ECO:0000256" key="2">
    <source>
        <dbReference type="RuleBase" id="RU003707"/>
    </source>
</evidence>